<protein>
    <submittedName>
        <fullName evidence="8">Hydroxymethylpyrimidine transporter CytX</fullName>
    </submittedName>
</protein>
<gene>
    <name evidence="8" type="primary">cytX</name>
    <name evidence="8" type="ORF">GCM10022236_43840</name>
</gene>
<evidence type="ECO:0000256" key="1">
    <source>
        <dbReference type="ARBA" id="ARBA00004141"/>
    </source>
</evidence>
<feature type="region of interest" description="Disordered" evidence="6">
    <location>
        <begin position="1"/>
        <end position="30"/>
    </location>
</feature>
<accession>A0ABP7ANJ1</accession>
<feature type="transmembrane region" description="Helical" evidence="7">
    <location>
        <begin position="206"/>
        <end position="227"/>
    </location>
</feature>
<dbReference type="Gene3D" id="1.10.4160.10">
    <property type="entry name" value="Hydantoin permease"/>
    <property type="match status" value="1"/>
</dbReference>
<evidence type="ECO:0000313" key="8">
    <source>
        <dbReference type="EMBL" id="GAA3636514.1"/>
    </source>
</evidence>
<keyword evidence="4 7" id="KW-1133">Transmembrane helix</keyword>
<dbReference type="PANTHER" id="PTHR30569:SF0">
    <property type="entry name" value="CYTOSINE PERMEASE"/>
    <property type="match status" value="1"/>
</dbReference>
<feature type="transmembrane region" description="Helical" evidence="7">
    <location>
        <begin position="270"/>
        <end position="289"/>
    </location>
</feature>
<feature type="transmembrane region" description="Helical" evidence="7">
    <location>
        <begin position="70"/>
        <end position="94"/>
    </location>
</feature>
<dbReference type="Pfam" id="PF02133">
    <property type="entry name" value="Transp_cyt_pur"/>
    <property type="match status" value="1"/>
</dbReference>
<keyword evidence="9" id="KW-1185">Reference proteome</keyword>
<evidence type="ECO:0000256" key="4">
    <source>
        <dbReference type="ARBA" id="ARBA00022989"/>
    </source>
</evidence>
<evidence type="ECO:0000256" key="7">
    <source>
        <dbReference type="SAM" id="Phobius"/>
    </source>
</evidence>
<evidence type="ECO:0000256" key="2">
    <source>
        <dbReference type="ARBA" id="ARBA00008974"/>
    </source>
</evidence>
<dbReference type="EMBL" id="BAABAB010000042">
    <property type="protein sequence ID" value="GAA3636514.1"/>
    <property type="molecule type" value="Genomic_DNA"/>
</dbReference>
<organism evidence="8 9">
    <name type="scientific">Microlunatus ginsengisoli</name>
    <dbReference type="NCBI Taxonomy" id="363863"/>
    <lineage>
        <taxon>Bacteria</taxon>
        <taxon>Bacillati</taxon>
        <taxon>Actinomycetota</taxon>
        <taxon>Actinomycetes</taxon>
        <taxon>Propionibacteriales</taxon>
        <taxon>Propionibacteriaceae</taxon>
        <taxon>Microlunatus</taxon>
    </lineage>
</organism>
<proteinExistence type="inferred from homology"/>
<comment type="caution">
    <text evidence="8">The sequence shown here is derived from an EMBL/GenBank/DDBJ whole genome shotgun (WGS) entry which is preliminary data.</text>
</comment>
<comment type="similarity">
    <text evidence="2">Belongs to the purine-cytosine permease (2.A.39) family.</text>
</comment>
<keyword evidence="5 7" id="KW-0472">Membrane</keyword>
<name>A0ABP7ANJ1_9ACTN</name>
<reference evidence="9" key="1">
    <citation type="journal article" date="2019" name="Int. J. Syst. Evol. Microbiol.">
        <title>The Global Catalogue of Microorganisms (GCM) 10K type strain sequencing project: providing services to taxonomists for standard genome sequencing and annotation.</title>
        <authorList>
            <consortium name="The Broad Institute Genomics Platform"/>
            <consortium name="The Broad Institute Genome Sequencing Center for Infectious Disease"/>
            <person name="Wu L."/>
            <person name="Ma J."/>
        </authorList>
    </citation>
    <scope>NUCLEOTIDE SEQUENCE [LARGE SCALE GENOMIC DNA]</scope>
    <source>
        <strain evidence="9">JCM 16929</strain>
    </source>
</reference>
<feature type="compositionally biased region" description="Polar residues" evidence="6">
    <location>
        <begin position="1"/>
        <end position="12"/>
    </location>
</feature>
<feature type="transmembrane region" description="Helical" evidence="7">
    <location>
        <begin position="415"/>
        <end position="438"/>
    </location>
</feature>
<keyword evidence="3 7" id="KW-0812">Transmembrane</keyword>
<feature type="transmembrane region" description="Helical" evidence="7">
    <location>
        <begin position="376"/>
        <end position="395"/>
    </location>
</feature>
<feature type="transmembrane region" description="Helical" evidence="7">
    <location>
        <begin position="341"/>
        <end position="364"/>
    </location>
</feature>
<feature type="transmembrane region" description="Helical" evidence="7">
    <location>
        <begin position="42"/>
        <end position="63"/>
    </location>
</feature>
<dbReference type="InterPro" id="IPR001248">
    <property type="entry name" value="Pur-cyt_permease"/>
</dbReference>
<evidence type="ECO:0000256" key="3">
    <source>
        <dbReference type="ARBA" id="ARBA00022692"/>
    </source>
</evidence>
<dbReference type="PANTHER" id="PTHR30569">
    <property type="entry name" value="CYTOSINE TRANSPORTER CODB"/>
    <property type="match status" value="1"/>
</dbReference>
<feature type="transmembrane region" description="Helical" evidence="7">
    <location>
        <begin position="239"/>
        <end position="264"/>
    </location>
</feature>
<comment type="subcellular location">
    <subcellularLocation>
        <location evidence="1">Membrane</location>
        <topology evidence="1">Multi-pass membrane protein</topology>
    </subcellularLocation>
</comment>
<evidence type="ECO:0000256" key="5">
    <source>
        <dbReference type="ARBA" id="ARBA00023136"/>
    </source>
</evidence>
<feature type="transmembrane region" description="Helical" evidence="7">
    <location>
        <begin position="147"/>
        <end position="164"/>
    </location>
</feature>
<sequence length="452" mass="47004">MSVDSSTGTGTSAPVVGQHKRPEAPLTLTTDPPRPLGLLDQLAMWGNLGISLFGPLTGALIVATTGSVGLAVVAIVVGCGLGALLLGASAMFGVTTGAPAMVSLRGLLGRRGSVAPTILNIAQNIGWATMEIIVISTAAVAVVGAQWRWPFVILAGAVATLMAVRPLGSVRLLRKIMVWLVLAASVFLFVEVLLRPRQPIPTEGVLGFWPAVDLAVAGVVSFAPLAADYSRHSRTRRDAFLGAALGYGAAAIAYYILGVFAVAHLGGTDVIGALVALPAGGIALAILLVDEVDEAFANIYSTTMSVQNLFGRLDRRVVAVAIGVIATVIAGFLDFGKYQAFLFLIGSVFVPLFAVAAVDFFWVSKQRWDVSETSRFRLVPVIAWAAGFVAYQLVYPGTVAGWADFWTAVDTAIGFTAPTWLGSSVAAIVVGGVTMLLLGKVVARGKGVSTRT</sequence>
<feature type="transmembrane region" description="Helical" evidence="7">
    <location>
        <begin position="317"/>
        <end position="335"/>
    </location>
</feature>
<dbReference type="Proteomes" id="UP001501490">
    <property type="component" value="Unassembled WGS sequence"/>
</dbReference>
<evidence type="ECO:0000256" key="6">
    <source>
        <dbReference type="SAM" id="MobiDB-lite"/>
    </source>
</evidence>
<evidence type="ECO:0000313" key="9">
    <source>
        <dbReference type="Proteomes" id="UP001501490"/>
    </source>
</evidence>
<dbReference type="InterPro" id="IPR030191">
    <property type="entry name" value="CodB"/>
</dbReference>
<feature type="transmembrane region" description="Helical" evidence="7">
    <location>
        <begin position="176"/>
        <end position="194"/>
    </location>
</feature>
<dbReference type="RefSeq" id="WP_344808603.1">
    <property type="nucleotide sequence ID" value="NZ_BAABAB010000042.1"/>
</dbReference>